<evidence type="ECO:0000313" key="3">
    <source>
        <dbReference type="Proteomes" id="UP000276215"/>
    </source>
</evidence>
<keyword evidence="3" id="KW-1185">Reference proteome</keyword>
<protein>
    <submittedName>
        <fullName evidence="2">Uncharacterized protein</fullName>
    </submittedName>
</protein>
<evidence type="ECO:0000313" key="2">
    <source>
        <dbReference type="EMBL" id="RPA91153.1"/>
    </source>
</evidence>
<gene>
    <name evidence="2" type="ORF">L873DRAFT_1819836</name>
</gene>
<organism evidence="2 3">
    <name type="scientific">Choiromyces venosus 120613-1</name>
    <dbReference type="NCBI Taxonomy" id="1336337"/>
    <lineage>
        <taxon>Eukaryota</taxon>
        <taxon>Fungi</taxon>
        <taxon>Dikarya</taxon>
        <taxon>Ascomycota</taxon>
        <taxon>Pezizomycotina</taxon>
        <taxon>Pezizomycetes</taxon>
        <taxon>Pezizales</taxon>
        <taxon>Tuberaceae</taxon>
        <taxon>Choiromyces</taxon>
    </lineage>
</organism>
<evidence type="ECO:0000256" key="1">
    <source>
        <dbReference type="SAM" id="Phobius"/>
    </source>
</evidence>
<reference evidence="2 3" key="1">
    <citation type="journal article" date="2018" name="Nat. Ecol. Evol.">
        <title>Pezizomycetes genomes reveal the molecular basis of ectomycorrhizal truffle lifestyle.</title>
        <authorList>
            <person name="Murat C."/>
            <person name="Payen T."/>
            <person name="Noel B."/>
            <person name="Kuo A."/>
            <person name="Morin E."/>
            <person name="Chen J."/>
            <person name="Kohler A."/>
            <person name="Krizsan K."/>
            <person name="Balestrini R."/>
            <person name="Da Silva C."/>
            <person name="Montanini B."/>
            <person name="Hainaut M."/>
            <person name="Levati E."/>
            <person name="Barry K.W."/>
            <person name="Belfiori B."/>
            <person name="Cichocki N."/>
            <person name="Clum A."/>
            <person name="Dockter R.B."/>
            <person name="Fauchery L."/>
            <person name="Guy J."/>
            <person name="Iotti M."/>
            <person name="Le Tacon F."/>
            <person name="Lindquist E.A."/>
            <person name="Lipzen A."/>
            <person name="Malagnac F."/>
            <person name="Mello A."/>
            <person name="Molinier V."/>
            <person name="Miyauchi S."/>
            <person name="Poulain J."/>
            <person name="Riccioni C."/>
            <person name="Rubini A."/>
            <person name="Sitrit Y."/>
            <person name="Splivallo R."/>
            <person name="Traeger S."/>
            <person name="Wang M."/>
            <person name="Zifcakova L."/>
            <person name="Wipf D."/>
            <person name="Zambonelli A."/>
            <person name="Paolocci F."/>
            <person name="Nowrousian M."/>
            <person name="Ottonello S."/>
            <person name="Baldrian P."/>
            <person name="Spatafora J.W."/>
            <person name="Henrissat B."/>
            <person name="Nagy L.G."/>
            <person name="Aury J.M."/>
            <person name="Wincker P."/>
            <person name="Grigoriev I.V."/>
            <person name="Bonfante P."/>
            <person name="Martin F.M."/>
        </authorList>
    </citation>
    <scope>NUCLEOTIDE SEQUENCE [LARGE SCALE GENOMIC DNA]</scope>
    <source>
        <strain evidence="2 3">120613-1</strain>
    </source>
</reference>
<keyword evidence="1" id="KW-0472">Membrane</keyword>
<feature type="transmembrane region" description="Helical" evidence="1">
    <location>
        <begin position="99"/>
        <end position="119"/>
    </location>
</feature>
<name>A0A3N4IYA7_9PEZI</name>
<keyword evidence="1" id="KW-1133">Transmembrane helix</keyword>
<sequence>MSSQVILPLDPPNSNAWATFNRTVYMVIKMLCKVVTAEGLLCLEVSRRGATRGFASDSPRRASMRAAVAGALAVFAEDDRETGVGVPGTIQLRDRNGDFVLRVFFVCLMGCLGSIGGTVP</sequence>
<dbReference type="AlphaFoldDB" id="A0A3N4IYA7"/>
<dbReference type="Proteomes" id="UP000276215">
    <property type="component" value="Unassembled WGS sequence"/>
</dbReference>
<dbReference type="EMBL" id="ML120503">
    <property type="protein sequence ID" value="RPA91153.1"/>
    <property type="molecule type" value="Genomic_DNA"/>
</dbReference>
<dbReference type="OrthoDB" id="5477783at2759"/>
<keyword evidence="1" id="KW-0812">Transmembrane</keyword>
<accession>A0A3N4IYA7</accession>
<proteinExistence type="predicted"/>